<dbReference type="OrthoDB" id="9814833at2"/>
<dbReference type="EMBL" id="RAQQ01000021">
    <property type="protein sequence ID" value="RKF24628.1"/>
    <property type="molecule type" value="Genomic_DNA"/>
</dbReference>
<dbReference type="AlphaFoldDB" id="A0A420EV89"/>
<evidence type="ECO:0000313" key="2">
    <source>
        <dbReference type="EMBL" id="WUP52330.1"/>
    </source>
</evidence>
<evidence type="ECO:0000313" key="1">
    <source>
        <dbReference type="EMBL" id="RKF24628.1"/>
    </source>
</evidence>
<dbReference type="Proteomes" id="UP001432190">
    <property type="component" value="Chromosome"/>
</dbReference>
<dbReference type="EMBL" id="CP108084">
    <property type="protein sequence ID" value="WUP52330.1"/>
    <property type="molecule type" value="Genomic_DNA"/>
</dbReference>
<dbReference type="Proteomes" id="UP000285744">
    <property type="component" value="Unassembled WGS sequence"/>
</dbReference>
<dbReference type="RefSeq" id="WP_120330995.1">
    <property type="nucleotide sequence ID" value="NZ_CP108084.1"/>
</dbReference>
<proteinExistence type="predicted"/>
<sequence length="92" mass="9717">MPEGFVAWLPDSVTTIVVEYQAGRCGSAGSMCDAALATQGRRLLAADPAGVDDDLVGDVTEVSLCVRFYEELVAADRARHAVEAVIRDDSAC</sequence>
<gene>
    <name evidence="1" type="ORF">D7I43_24920</name>
    <name evidence="2" type="ORF">OG994_12785</name>
</gene>
<reference evidence="2" key="2">
    <citation type="submission" date="2022-10" db="EMBL/GenBank/DDBJ databases">
        <title>The complete genomes of actinobacterial strains from the NBC collection.</title>
        <authorList>
            <person name="Joergensen T.S."/>
            <person name="Alvarez Arevalo M."/>
            <person name="Sterndorff E.B."/>
            <person name="Faurdal D."/>
            <person name="Vuksanovic O."/>
            <person name="Mourched A.-S."/>
            <person name="Charusanti P."/>
            <person name="Shaw S."/>
            <person name="Blin K."/>
            <person name="Weber T."/>
        </authorList>
    </citation>
    <scope>NUCLEOTIDE SEQUENCE</scope>
    <source>
        <strain evidence="2">NBC_00256</strain>
    </source>
</reference>
<reference evidence="1 3" key="1">
    <citation type="journal article" date="2018" name="Int. J. Syst. Evol. Microbiol.">
        <title>Micromonospora globbae sp. nov., an endophytic actinomycete isolated from roots of Globba winitii C. H. Wright.</title>
        <authorList>
            <person name="Kuncharoen N."/>
            <person name="Pittayakhajonwut P."/>
            <person name="Tanasupawat S."/>
        </authorList>
    </citation>
    <scope>NUCLEOTIDE SEQUENCE [LARGE SCALE GENOMIC DNA]</scope>
    <source>
        <strain evidence="1 3">WPS1-2</strain>
    </source>
</reference>
<name>A0A420EV89_9ACTN</name>
<protein>
    <submittedName>
        <fullName evidence="1">Uncharacterized protein</fullName>
    </submittedName>
</protein>
<accession>A0A420EV89</accession>
<evidence type="ECO:0000313" key="3">
    <source>
        <dbReference type="Proteomes" id="UP000285744"/>
    </source>
</evidence>
<evidence type="ECO:0000313" key="4">
    <source>
        <dbReference type="Proteomes" id="UP001432190"/>
    </source>
</evidence>
<keyword evidence="4" id="KW-1185">Reference proteome</keyword>
<organism evidence="1 3">
    <name type="scientific">Micromonospora globbae</name>
    <dbReference type="NCBI Taxonomy" id="1894969"/>
    <lineage>
        <taxon>Bacteria</taxon>
        <taxon>Bacillati</taxon>
        <taxon>Actinomycetota</taxon>
        <taxon>Actinomycetes</taxon>
        <taxon>Micromonosporales</taxon>
        <taxon>Micromonosporaceae</taxon>
        <taxon>Micromonospora</taxon>
    </lineage>
</organism>